<comment type="caution">
    <text evidence="1">The sequence shown here is derived from an EMBL/GenBank/DDBJ whole genome shotgun (WGS) entry which is preliminary data.</text>
</comment>
<gene>
    <name evidence="1" type="ORF">LCGC14_2485380</name>
</gene>
<dbReference type="AlphaFoldDB" id="A0A0F9DI91"/>
<name>A0A0F9DI91_9ZZZZ</name>
<organism evidence="1">
    <name type="scientific">marine sediment metagenome</name>
    <dbReference type="NCBI Taxonomy" id="412755"/>
    <lineage>
        <taxon>unclassified sequences</taxon>
        <taxon>metagenomes</taxon>
        <taxon>ecological metagenomes</taxon>
    </lineage>
</organism>
<reference evidence="1" key="1">
    <citation type="journal article" date="2015" name="Nature">
        <title>Complex archaea that bridge the gap between prokaryotes and eukaryotes.</title>
        <authorList>
            <person name="Spang A."/>
            <person name="Saw J.H."/>
            <person name="Jorgensen S.L."/>
            <person name="Zaremba-Niedzwiedzka K."/>
            <person name="Martijn J."/>
            <person name="Lind A.E."/>
            <person name="van Eijk R."/>
            <person name="Schleper C."/>
            <person name="Guy L."/>
            <person name="Ettema T.J."/>
        </authorList>
    </citation>
    <scope>NUCLEOTIDE SEQUENCE</scope>
</reference>
<evidence type="ECO:0000313" key="1">
    <source>
        <dbReference type="EMBL" id="KKL17456.1"/>
    </source>
</evidence>
<sequence>MSTKISALTAHTPPMAADDLIAAVDTSTGITKSIRADNNLLYTKTSLSTAQILLLNGTPIELVPAPGAGKVIIPHLTVFSFTWNSIAYTTNTALALIYDTGTSFNIDTTSLLSTGDFIRNIAVTGPPSGGLLQNKKLSVTVGTGNPAAGNSALDVYQYYQILTL</sequence>
<protein>
    <submittedName>
        <fullName evidence="1">Uncharacterized protein</fullName>
    </submittedName>
</protein>
<dbReference type="EMBL" id="LAZR01039251">
    <property type="protein sequence ID" value="KKL17456.1"/>
    <property type="molecule type" value="Genomic_DNA"/>
</dbReference>
<accession>A0A0F9DI91</accession>
<proteinExistence type="predicted"/>